<dbReference type="KEGG" id="mhz:Metho_0308"/>
<dbReference type="EMBL" id="CP003362">
    <property type="protein sequence ID" value="AGB48583.1"/>
    <property type="molecule type" value="Genomic_DNA"/>
</dbReference>
<dbReference type="GeneID" id="14407414"/>
<gene>
    <name evidence="1" type="ordered locus">Metho_0308</name>
</gene>
<reference evidence="2" key="1">
    <citation type="submission" date="2012-02" db="EMBL/GenBank/DDBJ databases">
        <title>Complete sequence of chromosome of Methanomethylovorans hollandica DSM 15978.</title>
        <authorList>
            <person name="Lucas S."/>
            <person name="Copeland A."/>
            <person name="Lapidus A."/>
            <person name="Glavina del Rio T."/>
            <person name="Dalin E."/>
            <person name="Tice H."/>
            <person name="Bruce D."/>
            <person name="Goodwin L."/>
            <person name="Pitluck S."/>
            <person name="Peters L."/>
            <person name="Mikhailova N."/>
            <person name="Held B."/>
            <person name="Kyrpides N."/>
            <person name="Mavromatis K."/>
            <person name="Ivanova N."/>
            <person name="Brettin T."/>
            <person name="Detter J.C."/>
            <person name="Han C."/>
            <person name="Larimer F."/>
            <person name="Land M."/>
            <person name="Hauser L."/>
            <person name="Markowitz V."/>
            <person name="Cheng J.-F."/>
            <person name="Hugenholtz P."/>
            <person name="Woyke T."/>
            <person name="Wu D."/>
            <person name="Spring S."/>
            <person name="Schroeder M."/>
            <person name="Brambilla E."/>
            <person name="Klenk H.-P."/>
            <person name="Eisen J.A."/>
        </authorList>
    </citation>
    <scope>NUCLEOTIDE SEQUENCE [LARGE SCALE GENOMIC DNA]</scope>
    <source>
        <strain evidence="2">DSM 15978 / NBRC 107637 / DMS1</strain>
    </source>
</reference>
<organism evidence="1 2">
    <name type="scientific">Methanomethylovorans hollandica (strain DSM 15978 / NBRC 107637 / DMS1)</name>
    <dbReference type="NCBI Taxonomy" id="867904"/>
    <lineage>
        <taxon>Archaea</taxon>
        <taxon>Methanobacteriati</taxon>
        <taxon>Methanobacteriota</taxon>
        <taxon>Stenosarchaea group</taxon>
        <taxon>Methanomicrobia</taxon>
        <taxon>Methanosarcinales</taxon>
        <taxon>Methanosarcinaceae</taxon>
        <taxon>Methanomethylovorans</taxon>
    </lineage>
</organism>
<dbReference type="RefSeq" id="WP_015323752.1">
    <property type="nucleotide sequence ID" value="NC_019977.1"/>
</dbReference>
<dbReference type="AlphaFoldDB" id="L0KWY1"/>
<evidence type="ECO:0000313" key="2">
    <source>
        <dbReference type="Proteomes" id="UP000010866"/>
    </source>
</evidence>
<dbReference type="STRING" id="867904.Metho_0308"/>
<accession>L0KWY1</accession>
<dbReference type="PROSITE" id="PS51257">
    <property type="entry name" value="PROKAR_LIPOPROTEIN"/>
    <property type="match status" value="1"/>
</dbReference>
<protein>
    <submittedName>
        <fullName evidence="1">Uncharacterized protein</fullName>
    </submittedName>
</protein>
<proteinExistence type="predicted"/>
<evidence type="ECO:0000313" key="1">
    <source>
        <dbReference type="EMBL" id="AGB48583.1"/>
    </source>
</evidence>
<dbReference type="HOGENOM" id="CLU_881707_0_0_2"/>
<sequence length="315" mass="34723" precursor="true">MNLKAIIIIFAIIFVIFAGGCAEKPSTQNSGPDQNINYGLVPPYFTLLSSPGNIKPEDPARPVIRDEGEEINKILSEAVMISQELNSRILSYEKEGKDVKMLKSLLEEYNTLISSAKTYRELADQHHEGCTDPECQTIQKELYLHQSRESLKRSNSVLSEIFNEMKIMLPGHVILGEGCTLSGKGTGRVLLAGDDLSANLSIRNGIFYIIGLPHSSGSPVSIVGKYEFENSDNPQDRVSYYKILDATVDISAQRSAFIVEANEISLIVKGNGTIDFFGNGTYSVTCPDGSFDDMRWEVPAVRRTINNPSVYTGSK</sequence>
<dbReference type="Proteomes" id="UP000010866">
    <property type="component" value="Chromosome"/>
</dbReference>
<name>L0KWY1_METHD</name>
<keyword evidence="2" id="KW-1185">Reference proteome</keyword>